<protein>
    <submittedName>
        <fullName evidence="1">Uncharacterized protein</fullName>
    </submittedName>
</protein>
<name>A0AAN8YAW7_SOLBU</name>
<gene>
    <name evidence="1" type="ORF">RDI58_014789</name>
</gene>
<dbReference type="EMBL" id="JBANQN010000006">
    <property type="protein sequence ID" value="KAK6786264.1"/>
    <property type="molecule type" value="Genomic_DNA"/>
</dbReference>
<evidence type="ECO:0000313" key="1">
    <source>
        <dbReference type="EMBL" id="KAK6786264.1"/>
    </source>
</evidence>
<comment type="caution">
    <text evidence="1">The sequence shown here is derived from an EMBL/GenBank/DDBJ whole genome shotgun (WGS) entry which is preliminary data.</text>
</comment>
<dbReference type="Proteomes" id="UP001371456">
    <property type="component" value="Unassembled WGS sequence"/>
</dbReference>
<keyword evidence="2" id="KW-1185">Reference proteome</keyword>
<proteinExistence type="predicted"/>
<organism evidence="1 2">
    <name type="scientific">Solanum bulbocastanum</name>
    <name type="common">Wild potato</name>
    <dbReference type="NCBI Taxonomy" id="147425"/>
    <lineage>
        <taxon>Eukaryota</taxon>
        <taxon>Viridiplantae</taxon>
        <taxon>Streptophyta</taxon>
        <taxon>Embryophyta</taxon>
        <taxon>Tracheophyta</taxon>
        <taxon>Spermatophyta</taxon>
        <taxon>Magnoliopsida</taxon>
        <taxon>eudicotyledons</taxon>
        <taxon>Gunneridae</taxon>
        <taxon>Pentapetalae</taxon>
        <taxon>asterids</taxon>
        <taxon>lamiids</taxon>
        <taxon>Solanales</taxon>
        <taxon>Solanaceae</taxon>
        <taxon>Solanoideae</taxon>
        <taxon>Solaneae</taxon>
        <taxon>Solanum</taxon>
    </lineage>
</organism>
<sequence length="9" mass="949">MLPAPPVPK</sequence>
<evidence type="ECO:0000313" key="2">
    <source>
        <dbReference type="Proteomes" id="UP001371456"/>
    </source>
</evidence>
<accession>A0AAN8YAW7</accession>
<reference evidence="1 2" key="1">
    <citation type="submission" date="2024-02" db="EMBL/GenBank/DDBJ databases">
        <title>de novo genome assembly of Solanum bulbocastanum strain 11H21.</title>
        <authorList>
            <person name="Hosaka A.J."/>
        </authorList>
    </citation>
    <scope>NUCLEOTIDE SEQUENCE [LARGE SCALE GENOMIC DNA]</scope>
    <source>
        <tissue evidence="1">Young leaves</tissue>
    </source>
</reference>